<feature type="signal peptide" evidence="1">
    <location>
        <begin position="1"/>
        <end position="23"/>
    </location>
</feature>
<dbReference type="InterPro" id="IPR032675">
    <property type="entry name" value="LRR_dom_sf"/>
</dbReference>
<proteinExistence type="predicted"/>
<dbReference type="Proteomes" id="UP000576082">
    <property type="component" value="Unassembled WGS sequence"/>
</dbReference>
<evidence type="ECO:0000313" key="3">
    <source>
        <dbReference type="Proteomes" id="UP000576082"/>
    </source>
</evidence>
<organism evidence="2 3">
    <name type="scientific">Flammeovirga aprica JL-4</name>
    <dbReference type="NCBI Taxonomy" id="694437"/>
    <lineage>
        <taxon>Bacteria</taxon>
        <taxon>Pseudomonadati</taxon>
        <taxon>Bacteroidota</taxon>
        <taxon>Cytophagia</taxon>
        <taxon>Cytophagales</taxon>
        <taxon>Flammeovirgaceae</taxon>
        <taxon>Flammeovirga</taxon>
    </lineage>
</organism>
<name>A0A7X9RWC7_9BACT</name>
<accession>A0A7X9RWC7</accession>
<evidence type="ECO:0008006" key="4">
    <source>
        <dbReference type="Google" id="ProtNLM"/>
    </source>
</evidence>
<dbReference type="EMBL" id="JABANE010000049">
    <property type="protein sequence ID" value="NME69849.1"/>
    <property type="molecule type" value="Genomic_DNA"/>
</dbReference>
<comment type="caution">
    <text evidence="2">The sequence shown here is derived from an EMBL/GenBank/DDBJ whole genome shotgun (WGS) entry which is preliminary data.</text>
</comment>
<dbReference type="RefSeq" id="WP_169658103.1">
    <property type="nucleotide sequence ID" value="NZ_JABANE010000049.1"/>
</dbReference>
<evidence type="ECO:0000313" key="2">
    <source>
        <dbReference type="EMBL" id="NME69849.1"/>
    </source>
</evidence>
<dbReference type="InterPro" id="IPR001611">
    <property type="entry name" value="Leu-rich_rpt"/>
</dbReference>
<dbReference type="SUPFAM" id="SSF52075">
    <property type="entry name" value="Outer arm dynein light chain 1"/>
    <property type="match status" value="1"/>
</dbReference>
<sequence length="155" mass="18177">MKTPFLLKQITLFLILLSLFSCNKSNELDKTEKEALEKIIELSGYSNYASGTRISETQITELPEDISAWKEIKSLDLRQNRLTKLPEKLDLLPKLHYLNIEHNQSTTLPVSLAQNKTDLHIRHFGNPWEWLPRELVDNFEIKNPRFRLPHVSEIR</sequence>
<dbReference type="Gene3D" id="3.80.10.10">
    <property type="entry name" value="Ribonuclease Inhibitor"/>
    <property type="match status" value="1"/>
</dbReference>
<reference evidence="2 3" key="1">
    <citation type="submission" date="2020-04" db="EMBL/GenBank/DDBJ databases">
        <title>Flammeovirga sp. SR4, a novel species isolated from seawater.</title>
        <authorList>
            <person name="Wang X."/>
        </authorList>
    </citation>
    <scope>NUCLEOTIDE SEQUENCE [LARGE SCALE GENOMIC DNA]</scope>
    <source>
        <strain evidence="2 3">ATCC 23126</strain>
    </source>
</reference>
<dbReference type="PROSITE" id="PS51450">
    <property type="entry name" value="LRR"/>
    <property type="match status" value="1"/>
</dbReference>
<dbReference type="PROSITE" id="PS51257">
    <property type="entry name" value="PROKAR_LIPOPROTEIN"/>
    <property type="match status" value="1"/>
</dbReference>
<gene>
    <name evidence="2" type="ORF">HHU12_17870</name>
</gene>
<keyword evidence="3" id="KW-1185">Reference proteome</keyword>
<dbReference type="Pfam" id="PF13855">
    <property type="entry name" value="LRR_8"/>
    <property type="match status" value="1"/>
</dbReference>
<evidence type="ECO:0000256" key="1">
    <source>
        <dbReference type="SAM" id="SignalP"/>
    </source>
</evidence>
<dbReference type="AlphaFoldDB" id="A0A7X9RWC7"/>
<protein>
    <recommendedName>
        <fullName evidence="4">Leucine-rich repeat domain-containing protein</fullName>
    </recommendedName>
</protein>
<feature type="chain" id="PRO_5030511289" description="Leucine-rich repeat domain-containing protein" evidence="1">
    <location>
        <begin position="24"/>
        <end position="155"/>
    </location>
</feature>
<keyword evidence="1" id="KW-0732">Signal</keyword>